<name>A0A8B6EC57_MYTGA</name>
<comment type="subcellular location">
    <subcellularLocation>
        <location evidence="5">Cytoplasm</location>
    </subcellularLocation>
</comment>
<dbReference type="GO" id="GO:0098808">
    <property type="term" value="F:mRNA cap binding"/>
    <property type="evidence" value="ECO:0007669"/>
    <property type="project" value="UniProtKB-UniRule"/>
</dbReference>
<dbReference type="OrthoDB" id="16538at2759"/>
<feature type="compositionally biased region" description="Acidic residues" evidence="6">
    <location>
        <begin position="526"/>
        <end position="551"/>
    </location>
</feature>
<comment type="domain">
    <text evidence="5">The RNA gate region regulates mRNA cap recognition to prevent promiscuous mRNA-binding before assembly of eif3d into the full eukaryotic translation initiation factor 3 (eIF-3) complex.</text>
</comment>
<evidence type="ECO:0000256" key="2">
    <source>
        <dbReference type="ARBA" id="ARBA00022540"/>
    </source>
</evidence>
<dbReference type="PIRSF" id="PIRSF016281">
    <property type="entry name" value="EIF-3_zeta"/>
    <property type="match status" value="1"/>
</dbReference>
<feature type="compositionally biased region" description="Basic and acidic residues" evidence="6">
    <location>
        <begin position="552"/>
        <end position="573"/>
    </location>
</feature>
<dbReference type="PANTHER" id="PTHR12399:SF0">
    <property type="entry name" value="EUKARYOTIC TRANSLATION INITIATION FACTOR 3 SUBUNIT D"/>
    <property type="match status" value="1"/>
</dbReference>
<keyword evidence="2 5" id="KW-0396">Initiation factor</keyword>
<keyword evidence="4 5" id="KW-0648">Protein biosynthesis</keyword>
<evidence type="ECO:0000313" key="7">
    <source>
        <dbReference type="EMBL" id="VDI32889.1"/>
    </source>
</evidence>
<dbReference type="GO" id="GO:0003743">
    <property type="term" value="F:translation initiation factor activity"/>
    <property type="evidence" value="ECO:0007669"/>
    <property type="project" value="UniProtKB-UniRule"/>
</dbReference>
<accession>A0A8B6EC57</accession>
<evidence type="ECO:0000256" key="1">
    <source>
        <dbReference type="ARBA" id="ARBA00022490"/>
    </source>
</evidence>
<sequence length="573" mass="66155">MAYFNPPQIQDNPVGWGPCAIPEQFKDMPYQPFSKGDRLGKVSDWTGATYQDKRYLGKYSSAFGGLGSQYAYYHEEDENSFQLVDTAKVQKPVYQRGRRVYQQNKQRKERERRQQQAQASMQVLSKTQKSRERDRQRLLRKWQKQFGKQQENRQKAPIRHRDASVQVKDNWAVVEDMDFPRLTKLSLPTLDEPEDLVKCGKMEYYDKVYDRVTTKNEKKLKRVDRIFHKVTTTDDPIIRQLAKTKGNVFATDAILATLMCCTRSTYSWDIIVQRVGKKLFFDKRDDSEFDLLSVSETATEPPQDEGNSINTPRNLALEATFINHNFSQQVLKQGEEKHEFDNPNPFATDEDANVASVGYRYRCYKLGNDIELICRCEHDAVMTGTSGEVQFCNIKTLNEWDSRYCGGVDWRSKLDTQRGAVLATELKNNSCKLAKWTVCSMLAGSDQIKFGYVSRLSVRDTSKHIILGTQQFKPTEFANQINLNMDNAWGILRCIIDTCMKLKQGKYLIMKDPNKPVIRIYDIPDDTFESDEDNDDDDSDDDDDDDSDDDDSGHKIIDRFLITEHGDEGGQIK</sequence>
<dbReference type="GO" id="GO:0033290">
    <property type="term" value="C:eukaryotic 48S preinitiation complex"/>
    <property type="evidence" value="ECO:0007669"/>
    <property type="project" value="UniProtKB-UniRule"/>
</dbReference>
<feature type="region of interest" description="Disordered" evidence="6">
    <location>
        <begin position="526"/>
        <end position="573"/>
    </location>
</feature>
<comment type="subunit">
    <text evidence="5">Component of the eukaryotic translation initiation factor 3 (eIF-3) complex.</text>
</comment>
<keyword evidence="3" id="KW-0694">RNA-binding</keyword>
<dbReference type="EMBL" id="UYJE01004973">
    <property type="protein sequence ID" value="VDI32889.1"/>
    <property type="molecule type" value="Genomic_DNA"/>
</dbReference>
<keyword evidence="8" id="KW-1185">Reference proteome</keyword>
<reference evidence="7" key="1">
    <citation type="submission" date="2018-11" db="EMBL/GenBank/DDBJ databases">
        <authorList>
            <person name="Alioto T."/>
            <person name="Alioto T."/>
        </authorList>
    </citation>
    <scope>NUCLEOTIDE SEQUENCE</scope>
</reference>
<feature type="region of interest" description="Disordered" evidence="6">
    <location>
        <begin position="96"/>
        <end position="136"/>
    </location>
</feature>
<keyword evidence="1 5" id="KW-0963">Cytoplasm</keyword>
<dbReference type="GO" id="GO:0016282">
    <property type="term" value="C:eukaryotic 43S preinitiation complex"/>
    <property type="evidence" value="ECO:0007669"/>
    <property type="project" value="UniProtKB-UniRule"/>
</dbReference>
<dbReference type="PANTHER" id="PTHR12399">
    <property type="entry name" value="EUKARYOTIC TRANSLATION INITIATION FACTOR 3 SUBUNIT 7"/>
    <property type="match status" value="1"/>
</dbReference>
<organism evidence="7 8">
    <name type="scientific">Mytilus galloprovincialis</name>
    <name type="common">Mediterranean mussel</name>
    <dbReference type="NCBI Taxonomy" id="29158"/>
    <lineage>
        <taxon>Eukaryota</taxon>
        <taxon>Metazoa</taxon>
        <taxon>Spiralia</taxon>
        <taxon>Lophotrochozoa</taxon>
        <taxon>Mollusca</taxon>
        <taxon>Bivalvia</taxon>
        <taxon>Autobranchia</taxon>
        <taxon>Pteriomorphia</taxon>
        <taxon>Mytilida</taxon>
        <taxon>Mytiloidea</taxon>
        <taxon>Mytilidae</taxon>
        <taxon>Mytilinae</taxon>
        <taxon>Mytilus</taxon>
    </lineage>
</organism>
<dbReference type="Pfam" id="PF05091">
    <property type="entry name" value="eIF-3_zeta"/>
    <property type="match status" value="1"/>
</dbReference>
<evidence type="ECO:0000256" key="5">
    <source>
        <dbReference type="HAMAP-Rule" id="MF_03003"/>
    </source>
</evidence>
<evidence type="ECO:0000313" key="8">
    <source>
        <dbReference type="Proteomes" id="UP000596742"/>
    </source>
</evidence>
<evidence type="ECO:0000256" key="4">
    <source>
        <dbReference type="ARBA" id="ARBA00022917"/>
    </source>
</evidence>
<dbReference type="GO" id="GO:0002191">
    <property type="term" value="P:cap-dependent translational initiation"/>
    <property type="evidence" value="ECO:0007669"/>
    <property type="project" value="UniProtKB-UniRule"/>
</dbReference>
<evidence type="ECO:0000256" key="3">
    <source>
        <dbReference type="ARBA" id="ARBA00022884"/>
    </source>
</evidence>
<dbReference type="GO" id="GO:0001732">
    <property type="term" value="P:formation of cytoplasmic translation initiation complex"/>
    <property type="evidence" value="ECO:0007669"/>
    <property type="project" value="UniProtKB-UniRule"/>
</dbReference>
<comment type="function">
    <text evidence="5">mRNA cap-binding component of the eukaryotic translation initiation factor 3 (eIF-3) complex, which is involved in protein synthesis of a specialized repertoire of mRNAs and, together with other initiation factors, stimulates binding of mRNA and methionyl-tRNAi to the 40S ribosome. The eIF-3 complex specifically targets and initiates translation of a subset of mRNAs involved in cell proliferation. In the eIF-3 complex, eif3d specifically recognizes and binds the 7-methylguanosine cap of a subset of mRNAs.</text>
</comment>
<dbReference type="Proteomes" id="UP000596742">
    <property type="component" value="Unassembled WGS sequence"/>
</dbReference>
<evidence type="ECO:0000256" key="6">
    <source>
        <dbReference type="SAM" id="MobiDB-lite"/>
    </source>
</evidence>
<dbReference type="GO" id="GO:0005852">
    <property type="term" value="C:eukaryotic translation initiation factor 3 complex"/>
    <property type="evidence" value="ECO:0007669"/>
    <property type="project" value="UniProtKB-UniRule"/>
</dbReference>
<proteinExistence type="inferred from homology"/>
<comment type="similarity">
    <text evidence="5">Belongs to the eIF-3 subunit D family.</text>
</comment>
<feature type="region of interest" description="RNA gate" evidence="5">
    <location>
        <begin position="288"/>
        <end position="302"/>
    </location>
</feature>
<dbReference type="InterPro" id="IPR007783">
    <property type="entry name" value="eIF3d"/>
</dbReference>
<dbReference type="HAMAP" id="MF_03003">
    <property type="entry name" value="eIF3d"/>
    <property type="match status" value="1"/>
</dbReference>
<comment type="caution">
    <text evidence="7">The sequence shown here is derived from an EMBL/GenBank/DDBJ whole genome shotgun (WGS) entry which is preliminary data.</text>
</comment>
<gene>
    <name evidence="7" type="ORF">MGAL_10B036759</name>
</gene>
<dbReference type="AlphaFoldDB" id="A0A8B6EC57"/>
<protein>
    <recommendedName>
        <fullName evidence="5">Eukaryotic translation initiation factor 3 subunit D</fullName>
        <shortName evidence="5">eIF3d</shortName>
    </recommendedName>
    <alternativeName>
        <fullName evidence="5">Eukaryotic translation initiation factor 3 subunit 7</fullName>
    </alternativeName>
</protein>